<dbReference type="GeneID" id="18870985"/>
<dbReference type="Proteomes" id="UP000000709">
    <property type="component" value="Unassembled WGS sequence"/>
</dbReference>
<dbReference type="OrthoDB" id="4026135at2759"/>
<name>G3AQ37_SPAPN</name>
<accession>G3AQ37</accession>
<dbReference type="HOGENOM" id="CLU_473257_0_0_1"/>
<dbReference type="AlphaFoldDB" id="G3AQ37"/>
<reference evidence="1 2" key="1">
    <citation type="journal article" date="2011" name="Proc. Natl. Acad. Sci. U.S.A.">
        <title>Comparative genomics of xylose-fermenting fungi for enhanced biofuel production.</title>
        <authorList>
            <person name="Wohlbach D.J."/>
            <person name="Kuo A."/>
            <person name="Sato T.K."/>
            <person name="Potts K.M."/>
            <person name="Salamov A.A."/>
            <person name="LaButti K.M."/>
            <person name="Sun H."/>
            <person name="Clum A."/>
            <person name="Pangilinan J.L."/>
            <person name="Lindquist E.A."/>
            <person name="Lucas S."/>
            <person name="Lapidus A."/>
            <person name="Jin M."/>
            <person name="Gunawan C."/>
            <person name="Balan V."/>
            <person name="Dale B.E."/>
            <person name="Jeffries T.W."/>
            <person name="Zinkel R."/>
            <person name="Barry K.W."/>
            <person name="Grigoriev I.V."/>
            <person name="Gasch A.P."/>
        </authorList>
    </citation>
    <scope>NUCLEOTIDE SEQUENCE [LARGE SCALE GENOMIC DNA]</scope>
    <source>
        <strain evidence="2">NRRL Y-27907 / 11-Y1</strain>
    </source>
</reference>
<dbReference type="STRING" id="619300.G3AQ37"/>
<dbReference type="RefSeq" id="XP_007376162.1">
    <property type="nucleotide sequence ID" value="XM_007376100.1"/>
</dbReference>
<dbReference type="OMA" id="YLECDNS"/>
<dbReference type="KEGG" id="spaa:SPAPADRAFT_154455"/>
<organism evidence="2">
    <name type="scientific">Spathaspora passalidarum (strain NRRL Y-27907 / 11-Y1)</name>
    <dbReference type="NCBI Taxonomy" id="619300"/>
    <lineage>
        <taxon>Eukaryota</taxon>
        <taxon>Fungi</taxon>
        <taxon>Dikarya</taxon>
        <taxon>Ascomycota</taxon>
        <taxon>Saccharomycotina</taxon>
        <taxon>Pichiomycetes</taxon>
        <taxon>Debaryomycetaceae</taxon>
        <taxon>Spathaspora</taxon>
    </lineage>
</organism>
<protein>
    <recommendedName>
        <fullName evidence="3">F-box domain-containing protein</fullName>
    </recommendedName>
</protein>
<dbReference type="eggNOG" id="ENOG502RPU7">
    <property type="taxonomic scope" value="Eukaryota"/>
</dbReference>
<dbReference type="InParanoid" id="G3AQ37"/>
<evidence type="ECO:0000313" key="1">
    <source>
        <dbReference type="EMBL" id="EGW31384.1"/>
    </source>
</evidence>
<sequence length="583" mass="67313">MKNNLLDQPPPGSIHFDDLPMEIINQIIYWISDTDLDLNLDPAIPTHRSKNNSSPKYVYVLNHVRCTGYYSTLVSLSSTNSFLRQKLGPILFKNISLIRINSIDSVLCNPKRSEFYSDKKKYQREFIKELLETNFQACTTEELARTSFKSHILGDATYKSRFELKFAMSNYVTYLECDNSVLRGSTLSLFPNLKALKVLDEASEDPLVGNYQIENLDYLAINARTLMNCAKMLKLLPRLKRLDLLLDYCEIPIHLGLTKIIDEFRNADKTNLTELALNLNSSFSIAYEDTITLLDVISNNSELTILSLRTKRRKYFDYPRQDQSRWPLYRSYSGDKFLLFLKSLDHLIIDIPILEVLRFHPHTYNRCPDASVEWDKMRTKTLTLVDQASIGPQFSTYSRDGAGVLFQAAQFTELNFQYGEALEEGHLHALKLVSDFVQFMVDCGGSDNRCRGYAGLKNLAIEKCWSVTDDSIRREYYCNIMLKLNALEDVTNQSTKYKLASAAVWSRTPFNSPRYRIRDVYGITYKEHRNSFDGAIPARSHRYEAVFHPKADSANNNVFWSIETSLADFEQYTVRQRKSSLWN</sequence>
<evidence type="ECO:0000313" key="2">
    <source>
        <dbReference type="Proteomes" id="UP000000709"/>
    </source>
</evidence>
<evidence type="ECO:0008006" key="3">
    <source>
        <dbReference type="Google" id="ProtNLM"/>
    </source>
</evidence>
<proteinExistence type="predicted"/>
<keyword evidence="2" id="KW-1185">Reference proteome</keyword>
<gene>
    <name evidence="1" type="ORF">SPAPADRAFT_154455</name>
</gene>
<dbReference type="EMBL" id="GL996503">
    <property type="protein sequence ID" value="EGW31384.1"/>
    <property type="molecule type" value="Genomic_DNA"/>
</dbReference>